<dbReference type="Gene3D" id="1.10.10.10">
    <property type="entry name" value="Winged helix-like DNA-binding domain superfamily/Winged helix DNA-binding domain"/>
    <property type="match status" value="1"/>
</dbReference>
<reference evidence="7 8" key="1">
    <citation type="submission" date="2021-12" db="EMBL/GenBank/DDBJ databases">
        <title>Discovery of the Pendulisporaceae a myxobacterial family with distinct sporulation behavior and unique specialized metabolism.</title>
        <authorList>
            <person name="Garcia R."/>
            <person name="Popoff A."/>
            <person name="Bader C.D."/>
            <person name="Loehr J."/>
            <person name="Walesch S."/>
            <person name="Walt C."/>
            <person name="Boldt J."/>
            <person name="Bunk B."/>
            <person name="Haeckl F.J.F.P.J."/>
            <person name="Gunesch A.P."/>
            <person name="Birkelbach J."/>
            <person name="Nuebel U."/>
            <person name="Pietschmann T."/>
            <person name="Bach T."/>
            <person name="Mueller R."/>
        </authorList>
    </citation>
    <scope>NUCLEOTIDE SEQUENCE [LARGE SCALE GENOMIC DNA]</scope>
    <source>
        <strain evidence="7 8">MSr12523</strain>
    </source>
</reference>
<gene>
    <name evidence="7" type="ORF">LZC95_19015</name>
</gene>
<keyword evidence="5" id="KW-0804">Transcription</keyword>
<dbReference type="Pfam" id="PF04542">
    <property type="entry name" value="Sigma70_r2"/>
    <property type="match status" value="1"/>
</dbReference>
<evidence type="ECO:0000256" key="1">
    <source>
        <dbReference type="ARBA" id="ARBA00010641"/>
    </source>
</evidence>
<evidence type="ECO:0000256" key="4">
    <source>
        <dbReference type="ARBA" id="ARBA00023125"/>
    </source>
</evidence>
<keyword evidence="2" id="KW-0805">Transcription regulation</keyword>
<dbReference type="PANTHER" id="PTHR43133:SF8">
    <property type="entry name" value="RNA POLYMERASE SIGMA FACTOR HI_1459-RELATED"/>
    <property type="match status" value="1"/>
</dbReference>
<organism evidence="7 8">
    <name type="scientific">Pendulispora brunnea</name>
    <dbReference type="NCBI Taxonomy" id="2905690"/>
    <lineage>
        <taxon>Bacteria</taxon>
        <taxon>Pseudomonadati</taxon>
        <taxon>Myxococcota</taxon>
        <taxon>Myxococcia</taxon>
        <taxon>Myxococcales</taxon>
        <taxon>Sorangiineae</taxon>
        <taxon>Pendulisporaceae</taxon>
        <taxon>Pendulispora</taxon>
    </lineage>
</organism>
<dbReference type="SUPFAM" id="SSF88659">
    <property type="entry name" value="Sigma3 and sigma4 domains of RNA polymerase sigma factors"/>
    <property type="match status" value="1"/>
</dbReference>
<evidence type="ECO:0000256" key="3">
    <source>
        <dbReference type="ARBA" id="ARBA00023082"/>
    </source>
</evidence>
<evidence type="ECO:0000259" key="6">
    <source>
        <dbReference type="Pfam" id="PF04542"/>
    </source>
</evidence>
<evidence type="ECO:0000256" key="2">
    <source>
        <dbReference type="ARBA" id="ARBA00023015"/>
    </source>
</evidence>
<protein>
    <submittedName>
        <fullName evidence="7">Sigma-70 family RNA polymerase sigma factor</fullName>
    </submittedName>
</protein>
<dbReference type="Gene3D" id="1.10.1740.10">
    <property type="match status" value="1"/>
</dbReference>
<dbReference type="RefSeq" id="WP_394849523.1">
    <property type="nucleotide sequence ID" value="NZ_CP089982.1"/>
</dbReference>
<dbReference type="InterPro" id="IPR007627">
    <property type="entry name" value="RNA_pol_sigma70_r2"/>
</dbReference>
<dbReference type="SUPFAM" id="SSF88946">
    <property type="entry name" value="Sigma2 domain of RNA polymerase sigma factors"/>
    <property type="match status" value="1"/>
</dbReference>
<evidence type="ECO:0000313" key="8">
    <source>
        <dbReference type="Proteomes" id="UP001379533"/>
    </source>
</evidence>
<dbReference type="InterPro" id="IPR014284">
    <property type="entry name" value="RNA_pol_sigma-70_dom"/>
</dbReference>
<sequence>MSEVDNSDERLRVLLQERARLLAFVERRVGSREMAEEILQEAFVRGVEKIAAVRDDESVVAWFYRLLRNAIIDRHRRHAATERVQSELSREWQVLAEANEPDERERGEICTCMSGLVQTLKPEYESAIRTVDLGGGTVADLAHADGISAGNAAVRLHRARQALGQRLRVTCGACAEHGCLDCSCHKTEKKTVRAGT</sequence>
<dbReference type="InterPro" id="IPR013325">
    <property type="entry name" value="RNA_pol_sigma_r2"/>
</dbReference>
<dbReference type="PANTHER" id="PTHR43133">
    <property type="entry name" value="RNA POLYMERASE ECF-TYPE SIGMA FACTO"/>
    <property type="match status" value="1"/>
</dbReference>
<dbReference type="InterPro" id="IPR036388">
    <property type="entry name" value="WH-like_DNA-bd_sf"/>
</dbReference>
<proteinExistence type="inferred from homology"/>
<dbReference type="InterPro" id="IPR039425">
    <property type="entry name" value="RNA_pol_sigma-70-like"/>
</dbReference>
<feature type="domain" description="RNA polymerase sigma-70 region 2" evidence="6">
    <location>
        <begin position="18"/>
        <end position="79"/>
    </location>
</feature>
<keyword evidence="4" id="KW-0238">DNA-binding</keyword>
<accession>A0ABZ2KPB4</accession>
<name>A0ABZ2KPB4_9BACT</name>
<comment type="similarity">
    <text evidence="1">Belongs to the sigma-70 factor family. ECF subfamily.</text>
</comment>
<dbReference type="EMBL" id="CP089982">
    <property type="protein sequence ID" value="WXA98900.1"/>
    <property type="molecule type" value="Genomic_DNA"/>
</dbReference>
<evidence type="ECO:0000313" key="7">
    <source>
        <dbReference type="EMBL" id="WXA98900.1"/>
    </source>
</evidence>
<evidence type="ECO:0000256" key="5">
    <source>
        <dbReference type="ARBA" id="ARBA00023163"/>
    </source>
</evidence>
<dbReference type="Proteomes" id="UP001379533">
    <property type="component" value="Chromosome"/>
</dbReference>
<dbReference type="InterPro" id="IPR013324">
    <property type="entry name" value="RNA_pol_sigma_r3/r4-like"/>
</dbReference>
<dbReference type="NCBIfam" id="TIGR02937">
    <property type="entry name" value="sigma70-ECF"/>
    <property type="match status" value="1"/>
</dbReference>
<keyword evidence="8" id="KW-1185">Reference proteome</keyword>
<keyword evidence="3" id="KW-0731">Sigma factor</keyword>